<evidence type="ECO:0000313" key="2">
    <source>
        <dbReference type="Proteomes" id="UP000299102"/>
    </source>
</evidence>
<accession>A0A4C2A5G9</accession>
<proteinExistence type="predicted"/>
<name>A0A4C2A5G9_EUMVA</name>
<sequence>MAFYRRTLHAQFSTTHRKNMASFTINGHERATAAPPRPRRLRSAPALPALSARRAADAPLSDKISIRYLPECFRSGYGKAKIFGYI</sequence>
<gene>
    <name evidence="1" type="ORF">EVAR_96657_1</name>
</gene>
<reference evidence="1 2" key="1">
    <citation type="journal article" date="2019" name="Commun. Biol.">
        <title>The bagworm genome reveals a unique fibroin gene that provides high tensile strength.</title>
        <authorList>
            <person name="Kono N."/>
            <person name="Nakamura H."/>
            <person name="Ohtoshi R."/>
            <person name="Tomita M."/>
            <person name="Numata K."/>
            <person name="Arakawa K."/>
        </authorList>
    </citation>
    <scope>NUCLEOTIDE SEQUENCE [LARGE SCALE GENOMIC DNA]</scope>
</reference>
<comment type="caution">
    <text evidence="1">The sequence shown here is derived from an EMBL/GenBank/DDBJ whole genome shotgun (WGS) entry which is preliminary data.</text>
</comment>
<dbReference type="AlphaFoldDB" id="A0A4C2A5G9"/>
<organism evidence="1 2">
    <name type="scientific">Eumeta variegata</name>
    <name type="common">Bagworm moth</name>
    <name type="synonym">Eumeta japonica</name>
    <dbReference type="NCBI Taxonomy" id="151549"/>
    <lineage>
        <taxon>Eukaryota</taxon>
        <taxon>Metazoa</taxon>
        <taxon>Ecdysozoa</taxon>
        <taxon>Arthropoda</taxon>
        <taxon>Hexapoda</taxon>
        <taxon>Insecta</taxon>
        <taxon>Pterygota</taxon>
        <taxon>Neoptera</taxon>
        <taxon>Endopterygota</taxon>
        <taxon>Lepidoptera</taxon>
        <taxon>Glossata</taxon>
        <taxon>Ditrysia</taxon>
        <taxon>Tineoidea</taxon>
        <taxon>Psychidae</taxon>
        <taxon>Oiketicinae</taxon>
        <taxon>Eumeta</taxon>
    </lineage>
</organism>
<dbReference type="EMBL" id="BGZK01002500">
    <property type="protein sequence ID" value="GBP94409.1"/>
    <property type="molecule type" value="Genomic_DNA"/>
</dbReference>
<dbReference type="Proteomes" id="UP000299102">
    <property type="component" value="Unassembled WGS sequence"/>
</dbReference>
<keyword evidence="2" id="KW-1185">Reference proteome</keyword>
<protein>
    <submittedName>
        <fullName evidence="1">Uncharacterized protein</fullName>
    </submittedName>
</protein>
<evidence type="ECO:0000313" key="1">
    <source>
        <dbReference type="EMBL" id="GBP94409.1"/>
    </source>
</evidence>